<keyword evidence="3" id="KW-1185">Reference proteome</keyword>
<dbReference type="Pfam" id="PF11101">
    <property type="entry name" value="DUF2884"/>
    <property type="match status" value="1"/>
</dbReference>
<sequence length="250" mass="26877">MKSLSFVVAASFALSAPVGAAGISSCGIDSRYDVSLDRAGLIFEQAKAIPARIEMRKGQLLVDGRELKLNAADRARLAEYEATLRALVPQGKAIARDAVDIAFTAVSEVVASLAGEAGQSSVRSRMNEIRARIRDGIDDAFEDKPWRQTDFENLVESTVKELLPVIAAEVAGRAVSIALSGDAEAAARLESAAEKLQHDIEKRISTQTQQLAARVATLCPMIAQLDRIESDLDVRLDGGARIDLIGFERD</sequence>
<keyword evidence="1" id="KW-0732">Signal</keyword>
<protein>
    <submittedName>
        <fullName evidence="2">YggN family protein</fullName>
    </submittedName>
</protein>
<dbReference type="RefSeq" id="WP_261694939.1">
    <property type="nucleotide sequence ID" value="NZ_CP104694.1"/>
</dbReference>
<accession>A0ABY6BD55</accession>
<dbReference type="PROSITE" id="PS51257">
    <property type="entry name" value="PROKAR_LIPOPROTEIN"/>
    <property type="match status" value="1"/>
</dbReference>
<name>A0ABY6BD55_9GAMM</name>
<evidence type="ECO:0000313" key="2">
    <source>
        <dbReference type="EMBL" id="UXI67971.1"/>
    </source>
</evidence>
<evidence type="ECO:0000256" key="1">
    <source>
        <dbReference type="SAM" id="SignalP"/>
    </source>
</evidence>
<organism evidence="2 3">
    <name type="scientific">Tahibacter amnicola</name>
    <dbReference type="NCBI Taxonomy" id="2976241"/>
    <lineage>
        <taxon>Bacteria</taxon>
        <taxon>Pseudomonadati</taxon>
        <taxon>Pseudomonadota</taxon>
        <taxon>Gammaproteobacteria</taxon>
        <taxon>Lysobacterales</taxon>
        <taxon>Rhodanobacteraceae</taxon>
        <taxon>Tahibacter</taxon>
    </lineage>
</organism>
<feature type="signal peptide" evidence="1">
    <location>
        <begin position="1"/>
        <end position="20"/>
    </location>
</feature>
<dbReference type="Proteomes" id="UP001064632">
    <property type="component" value="Chromosome"/>
</dbReference>
<dbReference type="EMBL" id="CP104694">
    <property type="protein sequence ID" value="UXI67971.1"/>
    <property type="molecule type" value="Genomic_DNA"/>
</dbReference>
<gene>
    <name evidence="2" type="ORF">N4264_25125</name>
</gene>
<reference evidence="2" key="1">
    <citation type="submission" date="2022-09" db="EMBL/GenBank/DDBJ databases">
        <title>Tahibacter sp. nov., isolated from a fresh water.</title>
        <authorList>
            <person name="Baek J.H."/>
            <person name="Lee J.K."/>
            <person name="Kim J.M."/>
            <person name="Jeon C.O."/>
        </authorList>
    </citation>
    <scope>NUCLEOTIDE SEQUENCE</scope>
    <source>
        <strain evidence="2">W38</strain>
    </source>
</reference>
<dbReference type="InterPro" id="IPR021307">
    <property type="entry name" value="DUF2884"/>
</dbReference>
<feature type="chain" id="PRO_5046761708" evidence="1">
    <location>
        <begin position="21"/>
        <end position="250"/>
    </location>
</feature>
<evidence type="ECO:0000313" key="3">
    <source>
        <dbReference type="Proteomes" id="UP001064632"/>
    </source>
</evidence>
<proteinExistence type="predicted"/>